<dbReference type="InterPro" id="IPR021433">
    <property type="entry name" value="DUF3083"/>
</dbReference>
<dbReference type="AlphaFoldDB" id="A0A432W683"/>
<comment type="caution">
    <text evidence="1">The sequence shown here is derived from an EMBL/GenBank/DDBJ whole genome shotgun (WGS) entry which is preliminary data.</text>
</comment>
<dbReference type="Pfam" id="PF11281">
    <property type="entry name" value="DUF3083"/>
    <property type="match status" value="1"/>
</dbReference>
<dbReference type="OrthoDB" id="6288569at2"/>
<accession>A0A432W683</accession>
<keyword evidence="2" id="KW-1185">Reference proteome</keyword>
<dbReference type="Proteomes" id="UP000288293">
    <property type="component" value="Unassembled WGS sequence"/>
</dbReference>
<reference evidence="1 2" key="1">
    <citation type="journal article" date="2011" name="Front. Microbiol.">
        <title>Genomic signatures of strain selection and enhancement in Bacillus atrophaeus var. globigii, a historical biowarfare simulant.</title>
        <authorList>
            <person name="Gibbons H.S."/>
            <person name="Broomall S.M."/>
            <person name="McNew L.A."/>
            <person name="Daligault H."/>
            <person name="Chapman C."/>
            <person name="Bruce D."/>
            <person name="Karavis M."/>
            <person name="Krepps M."/>
            <person name="McGregor P.A."/>
            <person name="Hong C."/>
            <person name="Park K.H."/>
            <person name="Akmal A."/>
            <person name="Feldman A."/>
            <person name="Lin J.S."/>
            <person name="Chang W.E."/>
            <person name="Higgs B.W."/>
            <person name="Demirev P."/>
            <person name="Lindquist J."/>
            <person name="Liem A."/>
            <person name="Fochler E."/>
            <person name="Read T.D."/>
            <person name="Tapia R."/>
            <person name="Johnson S."/>
            <person name="Bishop-Lilly K.A."/>
            <person name="Detter C."/>
            <person name="Han C."/>
            <person name="Sozhamannan S."/>
            <person name="Rosenzweig C.N."/>
            <person name="Skowronski E.W."/>
        </authorList>
    </citation>
    <scope>NUCLEOTIDE SEQUENCE [LARGE SCALE GENOMIC DNA]</scope>
    <source>
        <strain evidence="1 2">MLST1</strain>
    </source>
</reference>
<dbReference type="EMBL" id="PIPL01000001">
    <property type="protein sequence ID" value="RUO25486.1"/>
    <property type="molecule type" value="Genomic_DNA"/>
</dbReference>
<gene>
    <name evidence="1" type="ORF">CWE09_01750</name>
</gene>
<organism evidence="1 2">
    <name type="scientific">Aliidiomarina minuta</name>
    <dbReference type="NCBI Taxonomy" id="880057"/>
    <lineage>
        <taxon>Bacteria</taxon>
        <taxon>Pseudomonadati</taxon>
        <taxon>Pseudomonadota</taxon>
        <taxon>Gammaproteobacteria</taxon>
        <taxon>Alteromonadales</taxon>
        <taxon>Idiomarinaceae</taxon>
        <taxon>Aliidiomarina</taxon>
    </lineage>
</organism>
<name>A0A432W683_9GAMM</name>
<evidence type="ECO:0000313" key="1">
    <source>
        <dbReference type="EMBL" id="RUO25486.1"/>
    </source>
</evidence>
<evidence type="ECO:0000313" key="2">
    <source>
        <dbReference type="Proteomes" id="UP000288293"/>
    </source>
</evidence>
<sequence>MSSKHRAYLPTNAHSNQYLLAEIKPSDEFYEAFNSSDHCYDKLSRLFFRLAEDEQLTNVHFIANDKLPVVRFHTEALTFQTDKQILFFYNPNFHEAQNAFIKPDYKARKIRMLFLATGSELRANAATFHSRVRRFLVKFKAELPNIKLDIKVRDHQHLSYDLFAKSKGHKETYAYKLRALYPRYQARKCDMPEKHSEITYVTVTLPLTRRLKHNLKVHHSTADLYQSLQDAFSKACEGKELDRLAMVANGKTPLVRNSQVDVSEENSELQKISFDPAASDPQLLSFWQPDNLVEAAHFIIVASQQDKTEVGYGLFMNRVESALHTFAKKLALREEKDDVVVRFYQHISYLM</sequence>
<proteinExistence type="predicted"/>
<evidence type="ECO:0008006" key="3">
    <source>
        <dbReference type="Google" id="ProtNLM"/>
    </source>
</evidence>
<protein>
    <recommendedName>
        <fullName evidence="3">DUF3083 domain-containing protein</fullName>
    </recommendedName>
</protein>
<dbReference type="RefSeq" id="WP_126802187.1">
    <property type="nucleotide sequence ID" value="NZ_PIPL01000001.1"/>
</dbReference>